<evidence type="ECO:0000313" key="4">
    <source>
        <dbReference type="EMBL" id="SLM29164.1"/>
    </source>
</evidence>
<proteinExistence type="predicted"/>
<dbReference type="Gene3D" id="3.90.550.10">
    <property type="entry name" value="Spore Coat Polysaccharide Biosynthesis Protein SpsA, Chain A"/>
    <property type="match status" value="1"/>
</dbReference>
<dbReference type="Pfam" id="PF09835">
    <property type="entry name" value="DUF2062"/>
    <property type="match status" value="1"/>
</dbReference>
<dbReference type="SUPFAM" id="SSF53448">
    <property type="entry name" value="Nucleotide-diphospho-sugar transferases"/>
    <property type="match status" value="1"/>
</dbReference>
<feature type="transmembrane region" description="Helical" evidence="1">
    <location>
        <begin position="280"/>
        <end position="300"/>
    </location>
</feature>
<feature type="domain" description="DUF2062" evidence="3">
    <location>
        <begin position="267"/>
        <end position="378"/>
    </location>
</feature>
<dbReference type="InterPro" id="IPR018639">
    <property type="entry name" value="DUF2062"/>
</dbReference>
<evidence type="ECO:0000259" key="2">
    <source>
        <dbReference type="Pfam" id="PF00535"/>
    </source>
</evidence>
<accession>A0A1W1H9P3</accession>
<dbReference type="InterPro" id="IPR001173">
    <property type="entry name" value="Glyco_trans_2-like"/>
</dbReference>
<protein>
    <submittedName>
        <fullName evidence="4">Glycosyl transferase family 2</fullName>
    </submittedName>
</protein>
<gene>
    <name evidence="4" type="ORF">MTBBW1_170004</name>
</gene>
<dbReference type="PANTHER" id="PTHR48090:SF7">
    <property type="entry name" value="RFBJ PROTEIN"/>
    <property type="match status" value="1"/>
</dbReference>
<keyword evidence="1" id="KW-0472">Membrane</keyword>
<evidence type="ECO:0000313" key="5">
    <source>
        <dbReference type="Proteomes" id="UP000191931"/>
    </source>
</evidence>
<dbReference type="InterPro" id="IPR029044">
    <property type="entry name" value="Nucleotide-diphossugar_trans"/>
</dbReference>
<dbReference type="Proteomes" id="UP000191931">
    <property type="component" value="Unassembled WGS sequence"/>
</dbReference>
<evidence type="ECO:0000259" key="3">
    <source>
        <dbReference type="Pfam" id="PF09835"/>
    </source>
</evidence>
<dbReference type="CDD" id="cd04179">
    <property type="entry name" value="DPM_DPG-synthase_like"/>
    <property type="match status" value="1"/>
</dbReference>
<name>A0A1W1H9P3_9BACT</name>
<reference evidence="4 5" key="1">
    <citation type="submission" date="2017-03" db="EMBL/GenBank/DDBJ databases">
        <authorList>
            <person name="Afonso C.L."/>
            <person name="Miller P.J."/>
            <person name="Scott M.A."/>
            <person name="Spackman E."/>
            <person name="Goraichik I."/>
            <person name="Dimitrov K.M."/>
            <person name="Suarez D.L."/>
            <person name="Swayne D.E."/>
        </authorList>
    </citation>
    <scope>NUCLEOTIDE SEQUENCE [LARGE SCALE GENOMIC DNA]</scope>
    <source>
        <strain evidence="4">PRJEB14757</strain>
    </source>
</reference>
<dbReference type="EMBL" id="FWEV01000079">
    <property type="protein sequence ID" value="SLM29164.1"/>
    <property type="molecule type" value="Genomic_DNA"/>
</dbReference>
<sequence>MSTLDNKIISDNKIIIVIPVYNHVATLKDVVSKALQYCKSIIVIDDGSSEPCIESISHLNVPVLYHHENRGKGAAIKTAAAVASSMGYTHMITIDADGQHDPSDIPAFIDAINAASQDIIIGKRNFDTVNVPKSSVFGRAFSNFWLRVQTGTATGDVQSGFRAYPLFIFDGVPFNENRFAFEVEVLVKSVWGGVEIKDIDISVIYQKGKKRISHFNFLRDNFALTKLNTRLTLRSFVPMSHKPLKPGVNKPKLSILRPVQSLQVLAESGLSPARLSMSGAAGVFIGALPLIACHTVFLLFTAGYFRLSKVTALAASQICMPPFMPALCIEVGYYMRNGHFLTDISLQTLGYEGVERLFEWFLGSLVVAPLTALIVGGVIFVSLYFLQPSASAK</sequence>
<dbReference type="InterPro" id="IPR050256">
    <property type="entry name" value="Glycosyltransferase_2"/>
</dbReference>
<organism evidence="4 5">
    <name type="scientific">Desulfamplus magnetovallimortis</name>
    <dbReference type="NCBI Taxonomy" id="1246637"/>
    <lineage>
        <taxon>Bacteria</taxon>
        <taxon>Pseudomonadati</taxon>
        <taxon>Thermodesulfobacteriota</taxon>
        <taxon>Desulfobacteria</taxon>
        <taxon>Desulfobacterales</taxon>
        <taxon>Desulfobacteraceae</taxon>
        <taxon>Desulfamplus</taxon>
    </lineage>
</organism>
<feature type="domain" description="Glycosyltransferase 2-like" evidence="2">
    <location>
        <begin position="16"/>
        <end position="128"/>
    </location>
</feature>
<feature type="transmembrane region" description="Helical" evidence="1">
    <location>
        <begin position="360"/>
        <end position="386"/>
    </location>
</feature>
<feature type="transmembrane region" description="Helical" evidence="1">
    <location>
        <begin position="312"/>
        <end position="335"/>
    </location>
</feature>
<dbReference type="GO" id="GO:0016740">
    <property type="term" value="F:transferase activity"/>
    <property type="evidence" value="ECO:0007669"/>
    <property type="project" value="UniProtKB-KW"/>
</dbReference>
<dbReference type="PANTHER" id="PTHR48090">
    <property type="entry name" value="UNDECAPRENYL-PHOSPHATE 4-DEOXY-4-FORMAMIDO-L-ARABINOSE TRANSFERASE-RELATED"/>
    <property type="match status" value="1"/>
</dbReference>
<keyword evidence="5" id="KW-1185">Reference proteome</keyword>
<dbReference type="Pfam" id="PF00535">
    <property type="entry name" value="Glycos_transf_2"/>
    <property type="match status" value="1"/>
</dbReference>
<dbReference type="STRING" id="1246637.MTBBW1_170004"/>
<dbReference type="AlphaFoldDB" id="A0A1W1H9P3"/>
<keyword evidence="1" id="KW-1133">Transmembrane helix</keyword>
<keyword evidence="1" id="KW-0812">Transmembrane</keyword>
<keyword evidence="4" id="KW-0808">Transferase</keyword>
<dbReference type="RefSeq" id="WP_080799124.1">
    <property type="nucleotide sequence ID" value="NZ_LT828540.1"/>
</dbReference>
<dbReference type="OrthoDB" id="9810303at2"/>
<evidence type="ECO:0000256" key="1">
    <source>
        <dbReference type="SAM" id="Phobius"/>
    </source>
</evidence>